<sequence length="291" mass="31548">MKARANGIELEYESFGNPADPTILLIMGLGAQLTLWPLPFVEALVERGFHVVRYDNRDVGLSTRLDHARPPRIGMLVLQRLLRLRPRVPYTISDMAADAAGLLDALGIEKAHIVGASMGGMIAQVFAATYPDRTLSLTSIMSTTGNPRLSRASREAMDVLVNRPKTDDFEALVAHGVRASKVLAGPAFPVEPEVLEARVRETIQRSNYPDGFARQVAAIVTDGDRRERLKTIKAPTVVIHGTDDTLVPIDGGRDTAASIPGARLVEVRGMGHNVPVEVIPEIVDAIESVAR</sequence>
<keyword evidence="3" id="KW-1185">Reference proteome</keyword>
<dbReference type="PANTHER" id="PTHR43433">
    <property type="entry name" value="HYDROLASE, ALPHA/BETA FOLD FAMILY PROTEIN"/>
    <property type="match status" value="1"/>
</dbReference>
<dbReference type="InterPro" id="IPR000073">
    <property type="entry name" value="AB_hydrolase_1"/>
</dbReference>
<keyword evidence="2" id="KW-0378">Hydrolase</keyword>
<gene>
    <name evidence="2" type="ORF">E5988_07325</name>
</gene>
<feature type="domain" description="AB hydrolase-1" evidence="1">
    <location>
        <begin position="21"/>
        <end position="274"/>
    </location>
</feature>
<dbReference type="Proteomes" id="UP000308038">
    <property type="component" value="Unassembled WGS sequence"/>
</dbReference>
<evidence type="ECO:0000313" key="3">
    <source>
        <dbReference type="Proteomes" id="UP000308038"/>
    </source>
</evidence>
<dbReference type="Pfam" id="PF00561">
    <property type="entry name" value="Abhydrolase_1"/>
    <property type="match status" value="1"/>
</dbReference>
<evidence type="ECO:0000313" key="2">
    <source>
        <dbReference type="EMBL" id="THG40616.1"/>
    </source>
</evidence>
<name>A0ABY2QKU2_9SPHN</name>
<dbReference type="GO" id="GO:0016787">
    <property type="term" value="F:hydrolase activity"/>
    <property type="evidence" value="ECO:0007669"/>
    <property type="project" value="UniProtKB-KW"/>
</dbReference>
<evidence type="ECO:0000259" key="1">
    <source>
        <dbReference type="Pfam" id="PF00561"/>
    </source>
</evidence>
<protein>
    <submittedName>
        <fullName evidence="2">Alpha/beta fold hydrolase</fullName>
    </submittedName>
</protein>
<dbReference type="SUPFAM" id="SSF53474">
    <property type="entry name" value="alpha/beta-Hydrolases"/>
    <property type="match status" value="1"/>
</dbReference>
<dbReference type="Gene3D" id="3.40.50.1820">
    <property type="entry name" value="alpha/beta hydrolase"/>
    <property type="match status" value="1"/>
</dbReference>
<comment type="caution">
    <text evidence="2">The sequence shown here is derived from an EMBL/GenBank/DDBJ whole genome shotgun (WGS) entry which is preliminary data.</text>
</comment>
<dbReference type="InterPro" id="IPR029058">
    <property type="entry name" value="AB_hydrolase_fold"/>
</dbReference>
<dbReference type="RefSeq" id="WP_136451241.1">
    <property type="nucleotide sequence ID" value="NZ_SSTI01000004.1"/>
</dbReference>
<proteinExistence type="predicted"/>
<organism evidence="2 3">
    <name type="scientific">Sphingomonas olei</name>
    <dbReference type="NCBI Taxonomy" id="1886787"/>
    <lineage>
        <taxon>Bacteria</taxon>
        <taxon>Pseudomonadati</taxon>
        <taxon>Pseudomonadota</taxon>
        <taxon>Alphaproteobacteria</taxon>
        <taxon>Sphingomonadales</taxon>
        <taxon>Sphingomonadaceae</taxon>
        <taxon>Sphingomonas</taxon>
    </lineage>
</organism>
<dbReference type="PANTHER" id="PTHR43433:SF5">
    <property type="entry name" value="AB HYDROLASE-1 DOMAIN-CONTAINING PROTEIN"/>
    <property type="match status" value="1"/>
</dbReference>
<dbReference type="InterPro" id="IPR050471">
    <property type="entry name" value="AB_hydrolase"/>
</dbReference>
<reference evidence="2 3" key="1">
    <citation type="submission" date="2019-04" db="EMBL/GenBank/DDBJ databases">
        <title>Microbes associate with the intestines of laboratory mice.</title>
        <authorList>
            <person name="Navarre W."/>
            <person name="Wong E."/>
            <person name="Huang K.C."/>
            <person name="Tropini C."/>
            <person name="Ng K."/>
            <person name="Yu B."/>
        </authorList>
    </citation>
    <scope>NUCLEOTIDE SEQUENCE [LARGE SCALE GENOMIC DNA]</scope>
    <source>
        <strain evidence="2 3">NM83_B4-11</strain>
    </source>
</reference>
<accession>A0ABY2QKU2</accession>
<dbReference type="EMBL" id="SSTI01000004">
    <property type="protein sequence ID" value="THG40616.1"/>
    <property type="molecule type" value="Genomic_DNA"/>
</dbReference>